<feature type="domain" description="Fungal lipase-type" evidence="2">
    <location>
        <begin position="139"/>
        <end position="178"/>
    </location>
</feature>
<protein>
    <recommendedName>
        <fullName evidence="2">Fungal lipase-type domain-containing protein</fullName>
    </recommendedName>
</protein>
<dbReference type="GO" id="GO:0006629">
    <property type="term" value="P:lipid metabolic process"/>
    <property type="evidence" value="ECO:0007669"/>
    <property type="project" value="InterPro"/>
</dbReference>
<proteinExistence type="predicted"/>
<evidence type="ECO:0000256" key="1">
    <source>
        <dbReference type="ARBA" id="ARBA00022801"/>
    </source>
</evidence>
<accession>A0A6A1UX76</accession>
<organism evidence="3 4">
    <name type="scientific">Morella rubra</name>
    <name type="common">Chinese bayberry</name>
    <dbReference type="NCBI Taxonomy" id="262757"/>
    <lineage>
        <taxon>Eukaryota</taxon>
        <taxon>Viridiplantae</taxon>
        <taxon>Streptophyta</taxon>
        <taxon>Embryophyta</taxon>
        <taxon>Tracheophyta</taxon>
        <taxon>Spermatophyta</taxon>
        <taxon>Magnoliopsida</taxon>
        <taxon>eudicotyledons</taxon>
        <taxon>Gunneridae</taxon>
        <taxon>Pentapetalae</taxon>
        <taxon>rosids</taxon>
        <taxon>fabids</taxon>
        <taxon>Fagales</taxon>
        <taxon>Myricaceae</taxon>
        <taxon>Morella</taxon>
    </lineage>
</organism>
<gene>
    <name evidence="3" type="ORF">CJ030_MR7G016698</name>
</gene>
<name>A0A6A1UX76_9ROSI</name>
<evidence type="ECO:0000259" key="2">
    <source>
        <dbReference type="Pfam" id="PF01764"/>
    </source>
</evidence>
<comment type="caution">
    <text evidence="3">The sequence shown here is derived from an EMBL/GenBank/DDBJ whole genome shotgun (WGS) entry which is preliminary data.</text>
</comment>
<dbReference type="Proteomes" id="UP000516437">
    <property type="component" value="Chromosome 7"/>
</dbReference>
<dbReference type="PANTHER" id="PTHR31479">
    <property type="entry name" value="ALPHA/BETA-HYDROLASES SUPERFAMILY PROTEIN"/>
    <property type="match status" value="1"/>
</dbReference>
<dbReference type="InterPro" id="IPR002921">
    <property type="entry name" value="Fungal_lipase-type"/>
</dbReference>
<dbReference type="Pfam" id="PF01764">
    <property type="entry name" value="Lipase_3"/>
    <property type="match status" value="1"/>
</dbReference>
<evidence type="ECO:0000313" key="3">
    <source>
        <dbReference type="EMBL" id="KAB1205054.1"/>
    </source>
</evidence>
<reference evidence="3 4" key="1">
    <citation type="journal article" date="2019" name="Plant Biotechnol. J.">
        <title>The red bayberry genome and genetic basis of sex determination.</title>
        <authorList>
            <person name="Jia H.M."/>
            <person name="Jia H.J."/>
            <person name="Cai Q.L."/>
            <person name="Wang Y."/>
            <person name="Zhao H.B."/>
            <person name="Yang W.F."/>
            <person name="Wang G.Y."/>
            <person name="Li Y.H."/>
            <person name="Zhan D.L."/>
            <person name="Shen Y.T."/>
            <person name="Niu Q.F."/>
            <person name="Chang L."/>
            <person name="Qiu J."/>
            <person name="Zhao L."/>
            <person name="Xie H.B."/>
            <person name="Fu W.Y."/>
            <person name="Jin J."/>
            <person name="Li X.W."/>
            <person name="Jiao Y."/>
            <person name="Zhou C.C."/>
            <person name="Tu T."/>
            <person name="Chai C.Y."/>
            <person name="Gao J.L."/>
            <person name="Fan L.J."/>
            <person name="van de Weg E."/>
            <person name="Wang J.Y."/>
            <person name="Gao Z.S."/>
        </authorList>
    </citation>
    <scope>NUCLEOTIDE SEQUENCE [LARGE SCALE GENOMIC DNA]</scope>
    <source>
        <tissue evidence="3">Leaves</tissue>
    </source>
</reference>
<dbReference type="PANTHER" id="PTHR31479:SF31">
    <property type="entry name" value="ALPHA_BETA-HYDROLASES SUPERFAMILY PROTEIN"/>
    <property type="match status" value="1"/>
</dbReference>
<sequence length="346" mass="39353">MPSDAENFYISGPTHLINALYWSNEHHRRSVAASLVQGVYIQERDHQKKRQGPQALAPPWWNAFNFQLKEVLIDPEDNSIFGAVYEFQNQIYPTLKIPKYVIAFRGTLIKRKTVLQDFKLNFEITCNTLHRSPRFQVAMQTVQNFVDAAGAPNIWLTGHSLGSAIALLVGKNMCKRGYFVETYLFNPPFLSAPIESWIKDHESLKDGVRLAKSLLTAGLALAVQVSQHHESQEHDSFAMLCNWIPYLFVNPADHICAEYIGYFENRKKMVEMGAGIIERLATKNSIRSLVSGALGGDSEVWHLLPSAYLTTFDLGPSPDFMRAHGINQWWNPNFPYKSTLHSYDHL</sequence>
<evidence type="ECO:0000313" key="4">
    <source>
        <dbReference type="Proteomes" id="UP000516437"/>
    </source>
</evidence>
<keyword evidence="1" id="KW-0378">Hydrolase</keyword>
<dbReference type="AlphaFoldDB" id="A0A6A1UX76"/>
<dbReference type="Gene3D" id="3.40.50.1820">
    <property type="entry name" value="alpha/beta hydrolase"/>
    <property type="match status" value="1"/>
</dbReference>
<dbReference type="OrthoDB" id="58570at2759"/>
<dbReference type="EMBL" id="RXIC02000025">
    <property type="protein sequence ID" value="KAB1205054.1"/>
    <property type="molecule type" value="Genomic_DNA"/>
</dbReference>
<dbReference type="GO" id="GO:0016787">
    <property type="term" value="F:hydrolase activity"/>
    <property type="evidence" value="ECO:0007669"/>
    <property type="project" value="UniProtKB-KW"/>
</dbReference>
<dbReference type="SUPFAM" id="SSF53474">
    <property type="entry name" value="alpha/beta-Hydrolases"/>
    <property type="match status" value="1"/>
</dbReference>
<keyword evidence="4" id="KW-1185">Reference proteome</keyword>
<dbReference type="InterPro" id="IPR029058">
    <property type="entry name" value="AB_hydrolase_fold"/>
</dbReference>